<comment type="caution">
    <text evidence="2">The sequence shown here is derived from an EMBL/GenBank/DDBJ whole genome shotgun (WGS) entry which is preliminary data.</text>
</comment>
<evidence type="ECO:0000313" key="2">
    <source>
        <dbReference type="EMBL" id="MTD55783.1"/>
    </source>
</evidence>
<dbReference type="Proteomes" id="UP000440096">
    <property type="component" value="Unassembled WGS sequence"/>
</dbReference>
<name>A0A6N7Z2D0_9PSEU</name>
<sequence>MTLADETLFNHARNQLRGLCEVAGFAPGDETPSVLLRELLGPAGARTLSDGPGWRCDVADDQTPVEFSIAFDDDGRRAIRVLGEAGGEKPGHSDDIAAGKRFLNALSKRFHIPIERFDAVSDLFLPPRAEGTFAVWFSLIFRPGAPPKLKAYFNPQVRGDDQAQDLVLEGFRRLGLDHAYDTIARHALLRGALDRLSFFAVDLDDSPLSRVKLYVSHHDAVCADAERAAAAVNGADPLRIREFCQAIGGETTTFRGRPLVSSYSFVSADPSGPGTYSLYLPVRDYVPDDEVARERVAGFFARQGLPARTLDRAIDAVTSRPLHAGVGLLAHVSLRLGPFGSGTTVYLSSEAYHVAAPRRPADTVCTGVADSAITP</sequence>
<dbReference type="EMBL" id="WMBA01000026">
    <property type="protein sequence ID" value="MTD55783.1"/>
    <property type="molecule type" value="Genomic_DNA"/>
</dbReference>
<dbReference type="InterPro" id="IPR033964">
    <property type="entry name" value="ABBA"/>
</dbReference>
<dbReference type="Pfam" id="PF11991">
    <property type="entry name" value="Trp_DMAT"/>
    <property type="match status" value="1"/>
</dbReference>
<dbReference type="GO" id="GO:0009820">
    <property type="term" value="P:alkaloid metabolic process"/>
    <property type="evidence" value="ECO:0007669"/>
    <property type="project" value="InterPro"/>
</dbReference>
<dbReference type="InterPro" id="IPR017795">
    <property type="entry name" value="ABBA_NscD-like"/>
</dbReference>
<accession>A0A6N7Z2D0</accession>
<dbReference type="PANTHER" id="PTHR40627:SF4">
    <property type="entry name" value="PRENYLTRANSFERASE ASQH1-RELATED"/>
    <property type="match status" value="1"/>
</dbReference>
<keyword evidence="1 2" id="KW-0808">Transferase</keyword>
<dbReference type="AlphaFoldDB" id="A0A6N7Z2D0"/>
<dbReference type="PANTHER" id="PTHR40627">
    <property type="entry name" value="INDOLE PRENYLTRANSFERASE TDIB-RELATED"/>
    <property type="match status" value="1"/>
</dbReference>
<reference evidence="2 3" key="1">
    <citation type="submission" date="2019-11" db="EMBL/GenBank/DDBJ databases">
        <title>Draft genome of Amycolatopsis RM579.</title>
        <authorList>
            <person name="Duangmal K."/>
            <person name="Mingma R."/>
        </authorList>
    </citation>
    <scope>NUCLEOTIDE SEQUENCE [LARGE SCALE GENOMIC DNA]</scope>
    <source>
        <strain evidence="2 3">RM579</strain>
    </source>
</reference>
<protein>
    <submittedName>
        <fullName evidence="2">Tryptophan dimethylallyltransferase</fullName>
    </submittedName>
</protein>
<organism evidence="2 3">
    <name type="scientific">Amycolatopsis pithecellobii</name>
    <dbReference type="NCBI Taxonomy" id="664692"/>
    <lineage>
        <taxon>Bacteria</taxon>
        <taxon>Bacillati</taxon>
        <taxon>Actinomycetota</taxon>
        <taxon>Actinomycetes</taxon>
        <taxon>Pseudonocardiales</taxon>
        <taxon>Pseudonocardiaceae</taxon>
        <taxon>Amycolatopsis</taxon>
    </lineage>
</organism>
<evidence type="ECO:0000313" key="3">
    <source>
        <dbReference type="Proteomes" id="UP000440096"/>
    </source>
</evidence>
<gene>
    <name evidence="2" type="ORF">GKO32_17640</name>
</gene>
<dbReference type="SFLD" id="SFLDG01162">
    <property type="entry name" value="I"/>
    <property type="match status" value="1"/>
</dbReference>
<proteinExistence type="predicted"/>
<dbReference type="RefSeq" id="WP_312868026.1">
    <property type="nucleotide sequence ID" value="NZ_WMBA01000026.1"/>
</dbReference>
<evidence type="ECO:0000256" key="1">
    <source>
        <dbReference type="ARBA" id="ARBA00022679"/>
    </source>
</evidence>
<dbReference type="SFLD" id="SFLDS00036">
    <property type="entry name" value="Aromatic_Prenyltransferase"/>
    <property type="match status" value="1"/>
</dbReference>
<keyword evidence="3" id="KW-1185">Reference proteome</keyword>
<dbReference type="GO" id="GO:0016765">
    <property type="term" value="F:transferase activity, transferring alkyl or aryl (other than methyl) groups"/>
    <property type="evidence" value="ECO:0007669"/>
    <property type="project" value="InterPro"/>
</dbReference>